<dbReference type="AlphaFoldDB" id="B1WVH5"/>
<keyword evidence="2" id="KW-1185">Reference proteome</keyword>
<dbReference type="Pfam" id="PF08854">
    <property type="entry name" value="DUF1824"/>
    <property type="match status" value="1"/>
</dbReference>
<sequence length="139" mass="15634">MSQANTNLSVDEALRILKEYSCLQIKIVDFEADKSKLRQAIKIVSDLCETENLGICADNFQEAFKTLKSYLKALGISEDLDPSPSAPRQTPVYVKFNTETMSYYVDSYTGSYRGVLISCQSDNHNLVGTYGHFPLNLFE</sequence>
<dbReference type="InterPro" id="IPR014953">
    <property type="entry name" value="DUF1824"/>
</dbReference>
<organism evidence="1 2">
    <name type="scientific">Crocosphaera subtropica (strain ATCC 51142 / BH68)</name>
    <name type="common">Cyanothece sp. (strain ATCC 51142)</name>
    <dbReference type="NCBI Taxonomy" id="43989"/>
    <lineage>
        <taxon>Bacteria</taxon>
        <taxon>Bacillati</taxon>
        <taxon>Cyanobacteriota</taxon>
        <taxon>Cyanophyceae</taxon>
        <taxon>Oscillatoriophycideae</taxon>
        <taxon>Chroococcales</taxon>
        <taxon>Aphanothecaceae</taxon>
        <taxon>Crocosphaera</taxon>
        <taxon>Crocosphaera subtropica</taxon>
    </lineage>
</organism>
<evidence type="ECO:0000313" key="1">
    <source>
        <dbReference type="EMBL" id="ACB53965.1"/>
    </source>
</evidence>
<name>B1WVH5_CROS5</name>
<accession>B1WVH5</accession>
<proteinExistence type="predicted"/>
<dbReference type="EMBL" id="CP000806">
    <property type="protein sequence ID" value="ACB53965.1"/>
    <property type="molecule type" value="Genomic_DNA"/>
</dbReference>
<dbReference type="Proteomes" id="UP000001203">
    <property type="component" value="Chromosome circular"/>
</dbReference>
<dbReference type="eggNOG" id="ENOG5032RTM">
    <property type="taxonomic scope" value="Bacteria"/>
</dbReference>
<reference evidence="1 2" key="1">
    <citation type="journal article" date="2008" name="Proc. Natl. Acad. Sci. U.S.A.">
        <title>The genome of Cyanothece 51142, a unicellular diazotrophic cyanobacterium important in the marine nitrogen cycle.</title>
        <authorList>
            <person name="Welsh E.A."/>
            <person name="Liberton M."/>
            <person name="Stoeckel J."/>
            <person name="Loh T."/>
            <person name="Elvitigala T."/>
            <person name="Wang C."/>
            <person name="Wollam A."/>
            <person name="Fulton R.S."/>
            <person name="Clifton S.W."/>
            <person name="Jacobs J.M."/>
            <person name="Aurora R."/>
            <person name="Ghosh B.K."/>
            <person name="Sherman L.A."/>
            <person name="Smith R.D."/>
            <person name="Wilson R.K."/>
            <person name="Pakrasi H.B."/>
        </authorList>
    </citation>
    <scope>NUCLEOTIDE SEQUENCE [LARGE SCALE GENOMIC DNA]</scope>
    <source>
        <strain evidence="2">ATCC 51142 / BH68</strain>
    </source>
</reference>
<dbReference type="SUPFAM" id="SSF160532">
    <property type="entry name" value="Ava3019-like"/>
    <property type="match status" value="1"/>
</dbReference>
<evidence type="ECO:0000313" key="2">
    <source>
        <dbReference type="Proteomes" id="UP000001203"/>
    </source>
</evidence>
<dbReference type="OrthoDB" id="424950at2"/>
<gene>
    <name evidence="1" type="ordered locus">cce_4617</name>
</gene>
<dbReference type="Gene3D" id="3.30.360.10">
    <property type="entry name" value="Dihydrodipicolinate Reductase, domain 2"/>
    <property type="match status" value="1"/>
</dbReference>
<dbReference type="RefSeq" id="WP_009543333.1">
    <property type="nucleotide sequence ID" value="NC_010546.1"/>
</dbReference>
<dbReference type="HOGENOM" id="CLU_144856_0_0_3"/>
<dbReference type="KEGG" id="cyt:cce_4617"/>
<dbReference type="STRING" id="43989.cce_4617"/>
<protein>
    <submittedName>
        <fullName evidence="1">Uncharacterized protein</fullName>
    </submittedName>
</protein>